<comment type="caution">
    <text evidence="1">The sequence shown here is derived from an EMBL/GenBank/DDBJ whole genome shotgun (WGS) entry which is preliminary data.</text>
</comment>
<keyword evidence="2" id="KW-1185">Reference proteome</keyword>
<dbReference type="Proteomes" id="UP000827872">
    <property type="component" value="Linkage Group LG02"/>
</dbReference>
<reference evidence="1" key="1">
    <citation type="submission" date="2021-08" db="EMBL/GenBank/DDBJ databases">
        <title>The first chromosome-level gecko genome reveals the dynamic sex chromosomes of Neotropical dwarf geckos (Sphaerodactylidae: Sphaerodactylus).</title>
        <authorList>
            <person name="Pinto B.J."/>
            <person name="Keating S.E."/>
            <person name="Gamble T."/>
        </authorList>
    </citation>
    <scope>NUCLEOTIDE SEQUENCE</scope>
    <source>
        <strain evidence="1">TG3544</strain>
    </source>
</reference>
<gene>
    <name evidence="1" type="ORF">K3G42_021721</name>
</gene>
<accession>A0ACB8G249</accession>
<protein>
    <submittedName>
        <fullName evidence="1">Uncharacterized protein</fullName>
    </submittedName>
</protein>
<proteinExistence type="predicted"/>
<evidence type="ECO:0000313" key="1">
    <source>
        <dbReference type="EMBL" id="KAH8013739.1"/>
    </source>
</evidence>
<organism evidence="1 2">
    <name type="scientific">Sphaerodactylus townsendi</name>
    <dbReference type="NCBI Taxonomy" id="933632"/>
    <lineage>
        <taxon>Eukaryota</taxon>
        <taxon>Metazoa</taxon>
        <taxon>Chordata</taxon>
        <taxon>Craniata</taxon>
        <taxon>Vertebrata</taxon>
        <taxon>Euteleostomi</taxon>
        <taxon>Lepidosauria</taxon>
        <taxon>Squamata</taxon>
        <taxon>Bifurcata</taxon>
        <taxon>Gekkota</taxon>
        <taxon>Sphaerodactylidae</taxon>
        <taxon>Sphaerodactylus</taxon>
    </lineage>
</organism>
<evidence type="ECO:0000313" key="2">
    <source>
        <dbReference type="Proteomes" id="UP000827872"/>
    </source>
</evidence>
<dbReference type="EMBL" id="CM037615">
    <property type="protein sequence ID" value="KAH8013739.1"/>
    <property type="molecule type" value="Genomic_DNA"/>
</dbReference>
<sequence length="205" mass="20463">MILAGLALHSLSGRTQAELPEPSSPRPQGSRVGASLRAFGGRAGVDSLSPGGPPGALASCSSPPLQGAGRGAPALSGGGRVQGRPPEPPFLARLLLLAEAEAPHLASARLQGGEASLLSSGAPARPSAQPRPSPPSRFCSLQKAERFTASARPGQAEPPGPSSRATASARLQGRVPTLPGRPGDGRSRAGPISHACPAGWAAREA</sequence>
<name>A0ACB8G249_9SAUR</name>